<comment type="caution">
    <text evidence="7">Lacks conserved residue(s) required for the propagation of feature annotation.</text>
</comment>
<feature type="compositionally biased region" description="Low complexity" evidence="8">
    <location>
        <begin position="74"/>
        <end position="107"/>
    </location>
</feature>
<keyword evidence="4 7" id="KW-0256">Endoplasmic reticulum</keyword>
<dbReference type="EMBL" id="BRYA01000641">
    <property type="protein sequence ID" value="GMI27273.1"/>
    <property type="molecule type" value="Genomic_DNA"/>
</dbReference>
<keyword evidence="5 7" id="KW-1133">Transmembrane helix</keyword>
<dbReference type="SUPFAM" id="SSF144091">
    <property type="entry name" value="Rhomboid-like"/>
    <property type="match status" value="1"/>
</dbReference>
<accession>A0A9W7FYC2</accession>
<feature type="compositionally biased region" description="Polar residues" evidence="8">
    <location>
        <begin position="47"/>
        <end position="56"/>
    </location>
</feature>
<evidence type="ECO:0000256" key="3">
    <source>
        <dbReference type="ARBA" id="ARBA00022692"/>
    </source>
</evidence>
<gene>
    <name evidence="9" type="ORF">TrCOL_g6751</name>
</gene>
<evidence type="ECO:0000313" key="9">
    <source>
        <dbReference type="EMBL" id="GMI27273.1"/>
    </source>
</evidence>
<organism evidence="9 10">
    <name type="scientific">Triparma columacea</name>
    <dbReference type="NCBI Taxonomy" id="722753"/>
    <lineage>
        <taxon>Eukaryota</taxon>
        <taxon>Sar</taxon>
        <taxon>Stramenopiles</taxon>
        <taxon>Ochrophyta</taxon>
        <taxon>Bolidophyceae</taxon>
        <taxon>Parmales</taxon>
        <taxon>Triparmaceae</taxon>
        <taxon>Triparma</taxon>
    </lineage>
</organism>
<feature type="compositionally biased region" description="Basic residues" evidence="8">
    <location>
        <begin position="57"/>
        <end position="73"/>
    </location>
</feature>
<evidence type="ECO:0000256" key="2">
    <source>
        <dbReference type="ARBA" id="ARBA00008917"/>
    </source>
</evidence>
<feature type="transmembrane region" description="Helical" evidence="7">
    <location>
        <begin position="209"/>
        <end position="236"/>
    </location>
</feature>
<dbReference type="OrthoDB" id="19102at2759"/>
<name>A0A9W7FYC2_9STRA</name>
<dbReference type="InterPro" id="IPR007599">
    <property type="entry name" value="DER1"/>
</dbReference>
<feature type="region of interest" description="Disordered" evidence="8">
    <location>
        <begin position="35"/>
        <end position="107"/>
    </location>
</feature>
<evidence type="ECO:0000256" key="4">
    <source>
        <dbReference type="ARBA" id="ARBA00022824"/>
    </source>
</evidence>
<dbReference type="InterPro" id="IPR035952">
    <property type="entry name" value="Rhomboid-like_sf"/>
</dbReference>
<evidence type="ECO:0000256" key="8">
    <source>
        <dbReference type="SAM" id="MobiDB-lite"/>
    </source>
</evidence>
<evidence type="ECO:0000256" key="6">
    <source>
        <dbReference type="ARBA" id="ARBA00023136"/>
    </source>
</evidence>
<evidence type="ECO:0000256" key="5">
    <source>
        <dbReference type="ARBA" id="ARBA00022989"/>
    </source>
</evidence>
<sequence>MPSPPVSLLNPQPNFSDAVGLSQLSSSLSLSDSPAFLSIRGGASKPSKGNSKGNARNSKKITSKKSAQKKKSASRTGSLSSTSSSSSSSSSASTSKSSKSSKTITGKPSLRSASLASASTASDLKARYSKVLPLTRVYMTLCSALSLLSLLLGEEVSQGLFALTPQALPFQVWRFVTAAAFLGPPSISSLMSIYYLYQYGSNLESSFGNSTYLLFLFSQVTLLSILSSLFMTPFFANSVVTAMLHVLSRQNPHDSVKWLVFTVPYWTLPFGLMAADVLQQQSGSAALPHIMGILTGHFYHFHTNIWPKLGGSEWLKPPDWVKGRLDEDGILKGEGGGKSIKRKRGKGVKLGSV</sequence>
<comment type="function">
    <text evidence="7">May be involved in the degradation of misfolded endoplasmic reticulum (ER) luminal proteins.</text>
</comment>
<proteinExistence type="inferred from homology"/>
<evidence type="ECO:0000256" key="1">
    <source>
        <dbReference type="ARBA" id="ARBA00004477"/>
    </source>
</evidence>
<keyword evidence="3 7" id="KW-0812">Transmembrane</keyword>
<dbReference type="Gene3D" id="1.20.1540.10">
    <property type="entry name" value="Rhomboid-like"/>
    <property type="match status" value="1"/>
</dbReference>
<protein>
    <recommendedName>
        <fullName evidence="7">Derlin</fullName>
    </recommendedName>
</protein>
<keyword evidence="6 7" id="KW-0472">Membrane</keyword>
<reference evidence="10" key="1">
    <citation type="journal article" date="2023" name="Commun. Biol.">
        <title>Genome analysis of Parmales, the sister group of diatoms, reveals the evolutionary specialization of diatoms from phago-mixotrophs to photoautotrophs.</title>
        <authorList>
            <person name="Ban H."/>
            <person name="Sato S."/>
            <person name="Yoshikawa S."/>
            <person name="Yamada K."/>
            <person name="Nakamura Y."/>
            <person name="Ichinomiya M."/>
            <person name="Sato N."/>
            <person name="Blanc-Mathieu R."/>
            <person name="Endo H."/>
            <person name="Kuwata A."/>
            <person name="Ogata H."/>
        </authorList>
    </citation>
    <scope>NUCLEOTIDE SEQUENCE [LARGE SCALE GENOMIC DNA]</scope>
</reference>
<dbReference type="Proteomes" id="UP001165065">
    <property type="component" value="Unassembled WGS sequence"/>
</dbReference>
<evidence type="ECO:0000256" key="7">
    <source>
        <dbReference type="RuleBase" id="RU363059"/>
    </source>
</evidence>
<comment type="subcellular location">
    <subcellularLocation>
        <location evidence="1 7">Endoplasmic reticulum membrane</location>
        <topology evidence="1 7">Multi-pass membrane protein</topology>
    </subcellularLocation>
</comment>
<evidence type="ECO:0000313" key="10">
    <source>
        <dbReference type="Proteomes" id="UP001165065"/>
    </source>
</evidence>
<comment type="similarity">
    <text evidence="2 7">Belongs to the derlin family.</text>
</comment>
<feature type="region of interest" description="Disordered" evidence="8">
    <location>
        <begin position="334"/>
        <end position="353"/>
    </location>
</feature>
<dbReference type="PANTHER" id="PTHR11009">
    <property type="entry name" value="DER1-LIKE PROTEIN, DERLIN"/>
    <property type="match status" value="1"/>
</dbReference>
<feature type="transmembrane region" description="Helical" evidence="7">
    <location>
        <begin position="172"/>
        <end position="197"/>
    </location>
</feature>
<keyword evidence="10" id="KW-1185">Reference proteome</keyword>
<dbReference type="GO" id="GO:0005789">
    <property type="term" value="C:endoplasmic reticulum membrane"/>
    <property type="evidence" value="ECO:0007669"/>
    <property type="project" value="UniProtKB-SubCell"/>
</dbReference>
<dbReference type="GO" id="GO:0006950">
    <property type="term" value="P:response to stress"/>
    <property type="evidence" value="ECO:0007669"/>
    <property type="project" value="UniProtKB-ARBA"/>
</dbReference>
<dbReference type="AlphaFoldDB" id="A0A9W7FYC2"/>
<dbReference type="Pfam" id="PF04511">
    <property type="entry name" value="DER1"/>
    <property type="match status" value="1"/>
</dbReference>
<comment type="caution">
    <text evidence="9">The sequence shown here is derived from an EMBL/GenBank/DDBJ whole genome shotgun (WGS) entry which is preliminary data.</text>
</comment>